<evidence type="ECO:0000313" key="1">
    <source>
        <dbReference type="EMBL" id="KAF2096608.1"/>
    </source>
</evidence>
<proteinExistence type="predicted"/>
<name>A0A9P4IC11_9PEZI</name>
<keyword evidence="2" id="KW-1185">Reference proteome</keyword>
<evidence type="ECO:0000313" key="2">
    <source>
        <dbReference type="Proteomes" id="UP000799772"/>
    </source>
</evidence>
<accession>A0A9P4IC11</accession>
<dbReference type="OrthoDB" id="5415587at2759"/>
<dbReference type="AlphaFoldDB" id="A0A9P4IC11"/>
<dbReference type="EMBL" id="ML978129">
    <property type="protein sequence ID" value="KAF2096608.1"/>
    <property type="molecule type" value="Genomic_DNA"/>
</dbReference>
<gene>
    <name evidence="1" type="ORF">NA57DRAFT_78210</name>
</gene>
<comment type="caution">
    <text evidence="1">The sequence shown here is derived from an EMBL/GenBank/DDBJ whole genome shotgun (WGS) entry which is preliminary data.</text>
</comment>
<sequence>MTLILNTASWGISSIQLGLNEIASAVTISKFCGSVFTRRENANLFDIFESKFSIDVPELPVWLENIRFSRSCNVLGERMRRIHIPEVMEDVDKFSLSGVATFVVLCTRFVEDQSNIRRLLENLLVGGLGGVVRRTKDKDEDFSYNSSAAGIAYSFKPHIEKFISSCIDSDRDSDQSNRLRQWMAQLAEYGSIGWRTTDPSERRYKASLSLVSEIMGGTSLEDDMARWNGTATLSEWARVHDTLHVTSAYIALSAAANGAAVAVQCMTANGCRYFPGEIPVIEKKSTFLVRLWTCQPPEDVLGILRYSSGNDPTDDSSGQDGKELGDSDTGFVVFGGLLELAICVAQKVDFHPTLEGEPKEILLQVWGTGARIAHRLRWHVHRDGLFFLQWEDQSTLPPQALTLSKILQASDGKLKKISRIVAAAIHDLYRLDDYTRLCDPEGSMEMLPAMEFLVTAIGIESLRKLVYSRDHRLDQYALSLAALAPICGAVRRFTPEAVSESHGISPQSLLWTASTIWGGATLRSQGFSHVDELVLGIVAPHCTVILDMIRDPQAFATSLADGKVFSIWHGAVPMLPRDPQTGFCKSPARALGEPTELRADFKPRNNGGLTGTKVITFEPFLGDPTLSVFCCWYYGNLIAEIQPAKVFKNLLRNHDFHMQKARKGHYTPPENTPPTILITPSALLEITHFDISDNMVAILDEMDHPGWRVYAAGCCPENITYVHHGTRETLDLSQFVKPRGRRVVMIIPGNGES</sequence>
<protein>
    <submittedName>
        <fullName evidence="1">Uncharacterized protein</fullName>
    </submittedName>
</protein>
<dbReference type="Proteomes" id="UP000799772">
    <property type="component" value="Unassembled WGS sequence"/>
</dbReference>
<reference evidence="1" key="1">
    <citation type="journal article" date="2020" name="Stud. Mycol.">
        <title>101 Dothideomycetes genomes: a test case for predicting lifestyles and emergence of pathogens.</title>
        <authorList>
            <person name="Haridas S."/>
            <person name="Albert R."/>
            <person name="Binder M."/>
            <person name="Bloem J."/>
            <person name="Labutti K."/>
            <person name="Salamov A."/>
            <person name="Andreopoulos B."/>
            <person name="Baker S."/>
            <person name="Barry K."/>
            <person name="Bills G."/>
            <person name="Bluhm B."/>
            <person name="Cannon C."/>
            <person name="Castanera R."/>
            <person name="Culley D."/>
            <person name="Daum C."/>
            <person name="Ezra D."/>
            <person name="Gonzalez J."/>
            <person name="Henrissat B."/>
            <person name="Kuo A."/>
            <person name="Liang C."/>
            <person name="Lipzen A."/>
            <person name="Lutzoni F."/>
            <person name="Magnuson J."/>
            <person name="Mondo S."/>
            <person name="Nolan M."/>
            <person name="Ohm R."/>
            <person name="Pangilinan J."/>
            <person name="Park H.-J."/>
            <person name="Ramirez L."/>
            <person name="Alfaro M."/>
            <person name="Sun H."/>
            <person name="Tritt A."/>
            <person name="Yoshinaga Y."/>
            <person name="Zwiers L.-H."/>
            <person name="Turgeon B."/>
            <person name="Goodwin S."/>
            <person name="Spatafora J."/>
            <person name="Crous P."/>
            <person name="Grigoriev I."/>
        </authorList>
    </citation>
    <scope>NUCLEOTIDE SEQUENCE</scope>
    <source>
        <strain evidence="1">CBS 133067</strain>
    </source>
</reference>
<organism evidence="1 2">
    <name type="scientific">Rhizodiscina lignyota</name>
    <dbReference type="NCBI Taxonomy" id="1504668"/>
    <lineage>
        <taxon>Eukaryota</taxon>
        <taxon>Fungi</taxon>
        <taxon>Dikarya</taxon>
        <taxon>Ascomycota</taxon>
        <taxon>Pezizomycotina</taxon>
        <taxon>Dothideomycetes</taxon>
        <taxon>Pleosporomycetidae</taxon>
        <taxon>Aulographales</taxon>
        <taxon>Rhizodiscinaceae</taxon>
        <taxon>Rhizodiscina</taxon>
    </lineage>
</organism>